<name>A0A8H7ACU6_9EURO</name>
<dbReference type="EMBL" id="JAACFV010000080">
    <property type="protein sequence ID" value="KAF7506763.1"/>
    <property type="molecule type" value="Genomic_DNA"/>
</dbReference>
<accession>A0A8H7ACU6</accession>
<keyword evidence="2" id="KW-1185">Reference proteome</keyword>
<proteinExistence type="predicted"/>
<dbReference type="AlphaFoldDB" id="A0A8H7ACU6"/>
<dbReference type="Proteomes" id="UP000606974">
    <property type="component" value="Unassembled WGS sequence"/>
</dbReference>
<evidence type="ECO:0000313" key="2">
    <source>
        <dbReference type="Proteomes" id="UP000606974"/>
    </source>
</evidence>
<sequence>MRGKVLEVFIVAEKYCVRSLKDHHDKPPESTRNDHLVQKYQDTTMALELLPSKLQAAKKHAAAQHKGSTS</sequence>
<organism evidence="1 2">
    <name type="scientific">Endocarpon pusillum</name>
    <dbReference type="NCBI Taxonomy" id="364733"/>
    <lineage>
        <taxon>Eukaryota</taxon>
        <taxon>Fungi</taxon>
        <taxon>Dikarya</taxon>
        <taxon>Ascomycota</taxon>
        <taxon>Pezizomycotina</taxon>
        <taxon>Eurotiomycetes</taxon>
        <taxon>Chaetothyriomycetidae</taxon>
        <taxon>Verrucariales</taxon>
        <taxon>Verrucariaceae</taxon>
        <taxon>Endocarpon</taxon>
    </lineage>
</organism>
<protein>
    <submittedName>
        <fullName evidence="1">Uncharacterized protein</fullName>
    </submittedName>
</protein>
<comment type="caution">
    <text evidence="1">The sequence shown here is derived from an EMBL/GenBank/DDBJ whole genome shotgun (WGS) entry which is preliminary data.</text>
</comment>
<reference evidence="1" key="1">
    <citation type="submission" date="2020-02" db="EMBL/GenBank/DDBJ databases">
        <authorList>
            <person name="Palmer J.M."/>
        </authorList>
    </citation>
    <scope>NUCLEOTIDE SEQUENCE</scope>
    <source>
        <strain evidence="1">EPUS1.4</strain>
        <tissue evidence="1">Thallus</tissue>
    </source>
</reference>
<evidence type="ECO:0000313" key="1">
    <source>
        <dbReference type="EMBL" id="KAF7506763.1"/>
    </source>
</evidence>
<gene>
    <name evidence="1" type="ORF">GJ744_011375</name>
</gene>